<dbReference type="AlphaFoldDB" id="A0A8X7UD60"/>
<dbReference type="OrthoDB" id="1024009at2759"/>
<evidence type="ECO:0000256" key="2">
    <source>
        <dbReference type="ARBA" id="ARBA00022670"/>
    </source>
</evidence>
<evidence type="ECO:0000313" key="6">
    <source>
        <dbReference type="Proteomes" id="UP000886595"/>
    </source>
</evidence>
<dbReference type="Gene3D" id="3.40.395.10">
    <property type="entry name" value="Adenoviral Proteinase, Chain A"/>
    <property type="match status" value="1"/>
</dbReference>
<dbReference type="Pfam" id="PF02902">
    <property type="entry name" value="Peptidase_C48"/>
    <property type="match status" value="1"/>
</dbReference>
<dbReference type="SUPFAM" id="SSF54001">
    <property type="entry name" value="Cysteine proteinases"/>
    <property type="match status" value="1"/>
</dbReference>
<name>A0A8X7UD60_BRACI</name>
<dbReference type="Proteomes" id="UP000886595">
    <property type="component" value="Unassembled WGS sequence"/>
</dbReference>
<reference evidence="5 6" key="1">
    <citation type="submission" date="2020-02" db="EMBL/GenBank/DDBJ databases">
        <authorList>
            <person name="Ma Q."/>
            <person name="Huang Y."/>
            <person name="Song X."/>
            <person name="Pei D."/>
        </authorList>
    </citation>
    <scope>NUCLEOTIDE SEQUENCE [LARGE SCALE GENOMIC DNA]</scope>
    <source>
        <strain evidence="5">Sxm20200214</strain>
        <tissue evidence="5">Leaf</tissue>
    </source>
</reference>
<sequence>MTDQYLHFANQTRSGEDIDDIYAPLNLDDKHWLLLDIDPKRHIVVWDSIPSSSVPHAWDAIMEPFLRDGPLSAC</sequence>
<keyword evidence="2" id="KW-0645">Protease</keyword>
<dbReference type="GO" id="GO:0006508">
    <property type="term" value="P:proteolysis"/>
    <property type="evidence" value="ECO:0007669"/>
    <property type="project" value="UniProtKB-KW"/>
</dbReference>
<organism evidence="5 6">
    <name type="scientific">Brassica carinata</name>
    <name type="common">Ethiopian mustard</name>
    <name type="synonym">Abyssinian cabbage</name>
    <dbReference type="NCBI Taxonomy" id="52824"/>
    <lineage>
        <taxon>Eukaryota</taxon>
        <taxon>Viridiplantae</taxon>
        <taxon>Streptophyta</taxon>
        <taxon>Embryophyta</taxon>
        <taxon>Tracheophyta</taxon>
        <taxon>Spermatophyta</taxon>
        <taxon>Magnoliopsida</taxon>
        <taxon>eudicotyledons</taxon>
        <taxon>Gunneridae</taxon>
        <taxon>Pentapetalae</taxon>
        <taxon>rosids</taxon>
        <taxon>malvids</taxon>
        <taxon>Brassicales</taxon>
        <taxon>Brassicaceae</taxon>
        <taxon>Brassiceae</taxon>
        <taxon>Brassica</taxon>
    </lineage>
</organism>
<accession>A0A8X7UD60</accession>
<dbReference type="InterPro" id="IPR038765">
    <property type="entry name" value="Papain-like_cys_pep_sf"/>
</dbReference>
<evidence type="ECO:0000256" key="3">
    <source>
        <dbReference type="ARBA" id="ARBA00022801"/>
    </source>
</evidence>
<dbReference type="InterPro" id="IPR003653">
    <property type="entry name" value="Peptidase_C48_C"/>
</dbReference>
<feature type="domain" description="Ubiquitin-like protease family profile" evidence="4">
    <location>
        <begin position="15"/>
        <end position="54"/>
    </location>
</feature>
<evidence type="ECO:0000256" key="1">
    <source>
        <dbReference type="ARBA" id="ARBA00005234"/>
    </source>
</evidence>
<dbReference type="GO" id="GO:0008234">
    <property type="term" value="F:cysteine-type peptidase activity"/>
    <property type="evidence" value="ECO:0007669"/>
    <property type="project" value="InterPro"/>
</dbReference>
<gene>
    <name evidence="5" type="ORF">Bca52824_056892</name>
</gene>
<comment type="caution">
    <text evidence="5">The sequence shown here is derived from an EMBL/GenBank/DDBJ whole genome shotgun (WGS) entry which is preliminary data.</text>
</comment>
<evidence type="ECO:0000313" key="5">
    <source>
        <dbReference type="EMBL" id="KAG2274337.1"/>
    </source>
</evidence>
<protein>
    <recommendedName>
        <fullName evidence="4">Ubiquitin-like protease family profile domain-containing protein</fullName>
    </recommendedName>
</protein>
<keyword evidence="3" id="KW-0378">Hydrolase</keyword>
<comment type="similarity">
    <text evidence="1">Belongs to the peptidase C48 family.</text>
</comment>
<proteinExistence type="inferred from homology"/>
<evidence type="ECO:0000259" key="4">
    <source>
        <dbReference type="Pfam" id="PF02902"/>
    </source>
</evidence>
<dbReference type="EMBL" id="JAAMPC010000012">
    <property type="protein sequence ID" value="KAG2274337.1"/>
    <property type="molecule type" value="Genomic_DNA"/>
</dbReference>
<keyword evidence="6" id="KW-1185">Reference proteome</keyword>